<evidence type="ECO:0000256" key="1">
    <source>
        <dbReference type="ARBA" id="ARBA00022692"/>
    </source>
</evidence>
<keyword evidence="1 4" id="KW-0812">Transmembrane</keyword>
<gene>
    <name evidence="6" type="ORF">CA2015_1343</name>
</gene>
<accession>A0A0H4PCC9</accession>
<feature type="transmembrane region" description="Helical" evidence="4">
    <location>
        <begin position="142"/>
        <end position="165"/>
    </location>
</feature>
<dbReference type="Gene3D" id="1.20.1250.20">
    <property type="entry name" value="MFS general substrate transporter like domains"/>
    <property type="match status" value="1"/>
</dbReference>
<feature type="transmembrane region" description="Helical" evidence="4">
    <location>
        <begin position="347"/>
        <end position="366"/>
    </location>
</feature>
<dbReference type="RefSeq" id="WP_048641202.1">
    <property type="nucleotide sequence ID" value="NZ_CAXBGM010000014.1"/>
</dbReference>
<keyword evidence="2 4" id="KW-1133">Transmembrane helix</keyword>
<dbReference type="STRING" id="320787.CA2015_1343"/>
<feature type="transmembrane region" description="Helical" evidence="4">
    <location>
        <begin position="257"/>
        <end position="274"/>
    </location>
</feature>
<dbReference type="CDD" id="cd17339">
    <property type="entry name" value="MFS_NIMT_CynX_like"/>
    <property type="match status" value="1"/>
</dbReference>
<feature type="transmembrane region" description="Helical" evidence="4">
    <location>
        <begin position="309"/>
        <end position="327"/>
    </location>
</feature>
<dbReference type="GO" id="GO:0022857">
    <property type="term" value="F:transmembrane transporter activity"/>
    <property type="evidence" value="ECO:0007669"/>
    <property type="project" value="InterPro"/>
</dbReference>
<proteinExistence type="predicted"/>
<feature type="transmembrane region" description="Helical" evidence="4">
    <location>
        <begin position="53"/>
        <end position="73"/>
    </location>
</feature>
<dbReference type="Proteomes" id="UP000036520">
    <property type="component" value="Chromosome"/>
</dbReference>
<feature type="transmembrane region" description="Helical" evidence="4">
    <location>
        <begin position="18"/>
        <end position="41"/>
    </location>
</feature>
<dbReference type="AlphaFoldDB" id="A0A0H4PCC9"/>
<feature type="transmembrane region" description="Helical" evidence="4">
    <location>
        <begin position="215"/>
        <end position="237"/>
    </location>
</feature>
<dbReference type="InterPro" id="IPR052524">
    <property type="entry name" value="MFS_Cyanate_Porter"/>
</dbReference>
<sequence length="396" mass="42952">MTFSSTISSLKDKTSNHWLVLGILLVSFNLRPSITAVGPLIPFIREEMSLSHGLAGFLTTLPLLSFAVFSLFSAAIGDYFGKAKAIFLGLLVLGIGSLIRVSAGPLALFVGTALTGIGIVICNVLLIPLVKARMPKKTGAVTGMYSTGMSLMAAVATALSVPLAIDLGWGWRGSLLFWSSLLFVALIAWWPQLKLSPKPKVKPEKTSKSVWKSRLAWQVTMFMGIQSFLFFTLVTWLPDMMIERGLSPVEAGLTASLMQVVGLTGTFVAPFIAVRYQQQSTFNMSIGILYIVGFASLFIPILWLNILSIGLVGLGMGASISLAYTLITLRTKGDNYTSALSGMAQSAGYFLAAFGPMLFGMAFDIWHNWDMLIYLMVLASCMFTYFGYFAGKDKTI</sequence>
<protein>
    <submittedName>
        <fullName evidence="6">Cyanate MFS transporter</fullName>
    </submittedName>
</protein>
<feature type="transmembrane region" description="Helical" evidence="4">
    <location>
        <begin position="286"/>
        <end position="303"/>
    </location>
</feature>
<evidence type="ECO:0000313" key="7">
    <source>
        <dbReference type="Proteomes" id="UP000036520"/>
    </source>
</evidence>
<feature type="transmembrane region" description="Helical" evidence="4">
    <location>
        <begin position="372"/>
        <end position="391"/>
    </location>
</feature>
<dbReference type="InterPro" id="IPR020846">
    <property type="entry name" value="MFS_dom"/>
</dbReference>
<dbReference type="PANTHER" id="PTHR23523:SF2">
    <property type="entry name" value="2-NITROIMIDAZOLE TRANSPORTER"/>
    <property type="match status" value="1"/>
</dbReference>
<dbReference type="Pfam" id="PF07690">
    <property type="entry name" value="MFS_1"/>
    <property type="match status" value="1"/>
</dbReference>
<dbReference type="SUPFAM" id="SSF103473">
    <property type="entry name" value="MFS general substrate transporter"/>
    <property type="match status" value="1"/>
</dbReference>
<feature type="transmembrane region" description="Helical" evidence="4">
    <location>
        <begin position="171"/>
        <end position="190"/>
    </location>
</feature>
<feature type="transmembrane region" description="Helical" evidence="4">
    <location>
        <begin position="85"/>
        <end position="103"/>
    </location>
</feature>
<keyword evidence="7" id="KW-1185">Reference proteome</keyword>
<reference evidence="6 7" key="1">
    <citation type="submission" date="2015-07" db="EMBL/GenBank/DDBJ databases">
        <authorList>
            <person name="Kim K.M."/>
        </authorList>
    </citation>
    <scope>NUCLEOTIDE SEQUENCE [LARGE SCALE GENOMIC DNA]</scope>
    <source>
        <strain evidence="6 7">KCTC 12363</strain>
    </source>
</reference>
<feature type="transmembrane region" description="Helical" evidence="4">
    <location>
        <begin position="109"/>
        <end position="130"/>
    </location>
</feature>
<evidence type="ECO:0000259" key="5">
    <source>
        <dbReference type="PROSITE" id="PS50850"/>
    </source>
</evidence>
<evidence type="ECO:0000256" key="2">
    <source>
        <dbReference type="ARBA" id="ARBA00022989"/>
    </source>
</evidence>
<dbReference type="InterPro" id="IPR011701">
    <property type="entry name" value="MFS"/>
</dbReference>
<name>A0A0H4PCC9_9BACT</name>
<keyword evidence="3 4" id="KW-0472">Membrane</keyword>
<dbReference type="EMBL" id="CP012040">
    <property type="protein sequence ID" value="AKP50790.1"/>
    <property type="molecule type" value="Genomic_DNA"/>
</dbReference>
<dbReference type="KEGG" id="camu:CA2015_1343"/>
<organism evidence="6 7">
    <name type="scientific">Cyclobacterium amurskyense</name>
    <dbReference type="NCBI Taxonomy" id="320787"/>
    <lineage>
        <taxon>Bacteria</taxon>
        <taxon>Pseudomonadati</taxon>
        <taxon>Bacteroidota</taxon>
        <taxon>Cytophagia</taxon>
        <taxon>Cytophagales</taxon>
        <taxon>Cyclobacteriaceae</taxon>
        <taxon>Cyclobacterium</taxon>
    </lineage>
</organism>
<evidence type="ECO:0000313" key="6">
    <source>
        <dbReference type="EMBL" id="AKP50790.1"/>
    </source>
</evidence>
<dbReference type="OrthoDB" id="9797740at2"/>
<dbReference type="InterPro" id="IPR036259">
    <property type="entry name" value="MFS_trans_sf"/>
</dbReference>
<dbReference type="PANTHER" id="PTHR23523">
    <property type="match status" value="1"/>
</dbReference>
<evidence type="ECO:0000256" key="3">
    <source>
        <dbReference type="ARBA" id="ARBA00023136"/>
    </source>
</evidence>
<dbReference type="PROSITE" id="PS50850">
    <property type="entry name" value="MFS"/>
    <property type="match status" value="1"/>
</dbReference>
<evidence type="ECO:0000256" key="4">
    <source>
        <dbReference type="SAM" id="Phobius"/>
    </source>
</evidence>
<feature type="domain" description="Major facilitator superfamily (MFS) profile" evidence="5">
    <location>
        <begin position="19"/>
        <end position="395"/>
    </location>
</feature>